<feature type="region of interest" description="Disordered" evidence="1">
    <location>
        <begin position="98"/>
        <end position="118"/>
    </location>
</feature>
<dbReference type="EMBL" id="CP047895">
    <property type="protein sequence ID" value="QHL90282.1"/>
    <property type="molecule type" value="Genomic_DNA"/>
</dbReference>
<dbReference type="RefSeq" id="WP_160592210.1">
    <property type="nucleotide sequence ID" value="NZ_CP047895.1"/>
</dbReference>
<feature type="region of interest" description="Disordered" evidence="1">
    <location>
        <begin position="282"/>
        <end position="351"/>
    </location>
</feature>
<feature type="compositionally biased region" description="Low complexity" evidence="1">
    <location>
        <begin position="313"/>
        <end position="334"/>
    </location>
</feature>
<organism evidence="3 4">
    <name type="scientific">Sphingomonas changnyeongensis</name>
    <dbReference type="NCBI Taxonomy" id="2698679"/>
    <lineage>
        <taxon>Bacteria</taxon>
        <taxon>Pseudomonadati</taxon>
        <taxon>Pseudomonadota</taxon>
        <taxon>Alphaproteobacteria</taxon>
        <taxon>Sphingomonadales</taxon>
        <taxon>Sphingomonadaceae</taxon>
        <taxon>Sphingomonas</taxon>
    </lineage>
</organism>
<evidence type="ECO:0000256" key="2">
    <source>
        <dbReference type="SAM" id="Phobius"/>
    </source>
</evidence>
<feature type="transmembrane region" description="Helical" evidence="2">
    <location>
        <begin position="57"/>
        <end position="79"/>
    </location>
</feature>
<reference evidence="3 4" key="1">
    <citation type="submission" date="2020-01" db="EMBL/GenBank/DDBJ databases">
        <title>Sphingomonas sp. C33 whole genome sequece.</title>
        <authorList>
            <person name="Park C."/>
        </authorList>
    </citation>
    <scope>NUCLEOTIDE SEQUENCE [LARGE SCALE GENOMIC DNA]</scope>
    <source>
        <strain evidence="3 4">C33</strain>
    </source>
</reference>
<sequence length="351" mass="36724">MTDPLDRMLDALRVPEPDPGFEARIAARAVAGAQDRPGWRRGGQAGRRRWLARHRTLASFIGANLVAAGAVAAALVSGVEIAKLPLIAPAIEAVAPERTASPPRNPRRPVRQAADAGAAPVDPAAVPVAPAAATMTGPEAAIARIRELEAAGVTIPLRVQERVRLYEDRKAARDLRAQNLPVPIDLQTRIVRARLNLAPPPVRDRMVERIERRRAAGLPVPAALDAAVPLRGPGLIPADRTVQPAPVRVEGGASRSALPARPPAIRPAVERSAGDPGLVVPAMPDGGTDGAGPAVSVPGQPATPAAGSPPGPGTAATGGQWRARLQQLPPAQRRQLIERWRARQAATGRPH</sequence>
<proteinExistence type="predicted"/>
<dbReference type="AlphaFoldDB" id="A0A7Z2S842"/>
<keyword evidence="2" id="KW-1133">Transmembrane helix</keyword>
<keyword evidence="2" id="KW-0472">Membrane</keyword>
<name>A0A7Z2S842_9SPHN</name>
<accession>A0A7Z2S842</accession>
<keyword evidence="2" id="KW-0812">Transmembrane</keyword>
<dbReference type="Proteomes" id="UP000464468">
    <property type="component" value="Chromosome"/>
</dbReference>
<keyword evidence="4" id="KW-1185">Reference proteome</keyword>
<protein>
    <submittedName>
        <fullName evidence="3">Uncharacterized protein</fullName>
    </submittedName>
</protein>
<evidence type="ECO:0000256" key="1">
    <source>
        <dbReference type="SAM" id="MobiDB-lite"/>
    </source>
</evidence>
<evidence type="ECO:0000313" key="3">
    <source>
        <dbReference type="EMBL" id="QHL90282.1"/>
    </source>
</evidence>
<evidence type="ECO:0000313" key="4">
    <source>
        <dbReference type="Proteomes" id="UP000464468"/>
    </source>
</evidence>
<dbReference type="KEGG" id="schy:GVO57_04805"/>
<gene>
    <name evidence="3" type="ORF">GVO57_04805</name>
</gene>